<dbReference type="Proteomes" id="UP000507470">
    <property type="component" value="Unassembled WGS sequence"/>
</dbReference>
<gene>
    <name evidence="2" type="ORF">MCOR_54170</name>
</gene>
<evidence type="ECO:0000313" key="2">
    <source>
        <dbReference type="EMBL" id="CAC5422099.1"/>
    </source>
</evidence>
<feature type="region of interest" description="Disordered" evidence="1">
    <location>
        <begin position="110"/>
        <end position="154"/>
    </location>
</feature>
<dbReference type="AlphaFoldDB" id="A0A6J8EN81"/>
<accession>A0A6J8EN81</accession>
<dbReference type="EMBL" id="CACVKT020009492">
    <property type="protein sequence ID" value="CAC5422099.1"/>
    <property type="molecule type" value="Genomic_DNA"/>
</dbReference>
<evidence type="ECO:0000313" key="3">
    <source>
        <dbReference type="Proteomes" id="UP000507470"/>
    </source>
</evidence>
<proteinExistence type="predicted"/>
<keyword evidence="3" id="KW-1185">Reference proteome</keyword>
<protein>
    <submittedName>
        <fullName evidence="2">Uncharacterized protein</fullName>
    </submittedName>
</protein>
<reference evidence="2 3" key="1">
    <citation type="submission" date="2020-06" db="EMBL/GenBank/DDBJ databases">
        <authorList>
            <person name="Li R."/>
            <person name="Bekaert M."/>
        </authorList>
    </citation>
    <scope>NUCLEOTIDE SEQUENCE [LARGE SCALE GENOMIC DNA]</scope>
    <source>
        <strain evidence="3">wild</strain>
    </source>
</reference>
<name>A0A6J8EN81_MYTCO</name>
<feature type="compositionally biased region" description="Polar residues" evidence="1">
    <location>
        <begin position="133"/>
        <end position="154"/>
    </location>
</feature>
<sequence>MSQAGQGHRGIDDLFHHGEEINEPDIQNYGIDWAGPVSDIDDTISFQRINCPISHANYEQLRREINPLEVGTEACGSLRSNRKGVPDDIKNVKLKKGECVEMTNDKWNPSGFQVERQTPRPWDVNELPRRDSSNTNTDDILVNNENEASSVCFT</sequence>
<evidence type="ECO:0000256" key="1">
    <source>
        <dbReference type="SAM" id="MobiDB-lite"/>
    </source>
</evidence>
<organism evidence="2 3">
    <name type="scientific">Mytilus coruscus</name>
    <name type="common">Sea mussel</name>
    <dbReference type="NCBI Taxonomy" id="42192"/>
    <lineage>
        <taxon>Eukaryota</taxon>
        <taxon>Metazoa</taxon>
        <taxon>Spiralia</taxon>
        <taxon>Lophotrochozoa</taxon>
        <taxon>Mollusca</taxon>
        <taxon>Bivalvia</taxon>
        <taxon>Autobranchia</taxon>
        <taxon>Pteriomorphia</taxon>
        <taxon>Mytilida</taxon>
        <taxon>Mytiloidea</taxon>
        <taxon>Mytilidae</taxon>
        <taxon>Mytilinae</taxon>
        <taxon>Mytilus</taxon>
    </lineage>
</organism>